<dbReference type="RefSeq" id="WP_011981781.1">
    <property type="nucleotide sequence ID" value="NC_009664.2"/>
</dbReference>
<sequence>MAKQRIGRGPLDVALQDTPTSHPRLYVRDGNGLVVVLPVPPRSLPAVRVHLDRSGPGRECDVELVDDRGEVASRWGVFTDPGGAAALAAVLIGTDRDLVGARVVAPAGGPATAR</sequence>
<dbReference type="EMBL" id="CP000750">
    <property type="protein sequence ID" value="ABS03080.1"/>
    <property type="molecule type" value="Genomic_DNA"/>
</dbReference>
<gene>
    <name evidence="1" type="ordered locus">Krad_1594</name>
</gene>
<dbReference type="STRING" id="266940.Krad_1594"/>
<organism evidence="1 2">
    <name type="scientific">Kineococcus radiotolerans (strain ATCC BAA-149 / DSM 14245 / SRS30216)</name>
    <dbReference type="NCBI Taxonomy" id="266940"/>
    <lineage>
        <taxon>Bacteria</taxon>
        <taxon>Bacillati</taxon>
        <taxon>Actinomycetota</taxon>
        <taxon>Actinomycetes</taxon>
        <taxon>Kineosporiales</taxon>
        <taxon>Kineosporiaceae</taxon>
        <taxon>Kineococcus</taxon>
    </lineage>
</organism>
<dbReference type="Proteomes" id="UP000001116">
    <property type="component" value="Chromosome"/>
</dbReference>
<dbReference type="AlphaFoldDB" id="A6W8E1"/>
<keyword evidence="2" id="KW-1185">Reference proteome</keyword>
<proteinExistence type="predicted"/>
<reference evidence="2" key="1">
    <citation type="journal article" date="2008" name="PLoS ONE">
        <title>Survival in nuclear waste, extreme resistance, and potential applications gleaned from the genome sequence of Kineococcus radiotolerans SRS30216.</title>
        <authorList>
            <person name="Bagwell C.E."/>
            <person name="Bhat S."/>
            <person name="Hawkins G.M."/>
            <person name="Smith B.W."/>
            <person name="Biswas T."/>
            <person name="Hoover T.R."/>
            <person name="Saunders E."/>
            <person name="Han C.S."/>
            <person name="Tsodikov O.V."/>
            <person name="Shimkets L.J."/>
        </authorList>
    </citation>
    <scope>NUCLEOTIDE SEQUENCE [LARGE SCALE GENOMIC DNA]</scope>
    <source>
        <strain evidence="2">ATCC BAA-149 / DSM 14245 / SRS30216</strain>
    </source>
</reference>
<dbReference type="HOGENOM" id="CLU_2117728_0_0_11"/>
<evidence type="ECO:0000313" key="2">
    <source>
        <dbReference type="Proteomes" id="UP000001116"/>
    </source>
</evidence>
<protein>
    <submittedName>
        <fullName evidence="1">Uncharacterized protein</fullName>
    </submittedName>
</protein>
<evidence type="ECO:0000313" key="1">
    <source>
        <dbReference type="EMBL" id="ABS03080.1"/>
    </source>
</evidence>
<name>A6W8E1_KINRD</name>
<dbReference type="KEGG" id="kra:Krad_1594"/>
<dbReference type="OrthoDB" id="9897333at2"/>
<accession>A6W8E1</accession>